<evidence type="ECO:0000256" key="2">
    <source>
        <dbReference type="SAM" id="MobiDB-lite"/>
    </source>
</evidence>
<evidence type="ECO:0000313" key="3">
    <source>
        <dbReference type="EMBL" id="OJZ87150.1"/>
    </source>
</evidence>
<protein>
    <submittedName>
        <fullName evidence="3">Uncharacterized protein</fullName>
    </submittedName>
</protein>
<sequence length="389" mass="44097">MMFEDMNTMADDISRRCSLPLPHSVRSLSSASSTADMSEDRRLPPLPRVEPLPRGPFDPFTTNIGATSSPSSQDAFPVRSPWPEAEHIVTPPSPATSADSSWPESVQSQKTFDWPQELSPAELLNLIAPKHINRKPPLQQLCGRKRKESMVSADSDDQREKHRIAEGNRRKNLSQLHRELDSRIHDFFLERAGWNPSKSLPESKEHIVQAAIFLIDFMLLIIIHLIRQENEMPRQLSEKLEPQIRCMQLQQLVSSLQQQNQTAQQQIKSLKQENQMLEERNQALELQLKSYEHMFRSPKSEPLTSQPIIHHAEAKPRNMLPGLRVFCDEIAASSPESSRLESHPTAPAFTFGHTYLTHTPSITRSSSPVFAHGPHSVPVSRRQSIIPSP</sequence>
<keyword evidence="1" id="KW-0175">Coiled coil</keyword>
<name>A0A1M3TK13_ASPLC</name>
<gene>
    <name evidence="3" type="ORF">ASPFODRAFT_562417</name>
</gene>
<dbReference type="VEuPathDB" id="FungiDB:ASPFODRAFT_562417"/>
<feature type="compositionally biased region" description="Pro residues" evidence="2">
    <location>
        <begin position="44"/>
        <end position="56"/>
    </location>
</feature>
<feature type="compositionally biased region" description="Polar residues" evidence="2">
    <location>
        <begin position="60"/>
        <end position="74"/>
    </location>
</feature>
<accession>A0A1M3TK13</accession>
<feature type="region of interest" description="Disordered" evidence="2">
    <location>
        <begin position="364"/>
        <end position="389"/>
    </location>
</feature>
<dbReference type="OrthoDB" id="4526539at2759"/>
<reference evidence="4" key="1">
    <citation type="journal article" date="2017" name="Genome Biol.">
        <title>Comparative genomics reveals high biological diversity and specific adaptations in the industrially and medically important fungal genus Aspergillus.</title>
        <authorList>
            <person name="de Vries R.P."/>
            <person name="Riley R."/>
            <person name="Wiebenga A."/>
            <person name="Aguilar-Osorio G."/>
            <person name="Amillis S."/>
            <person name="Uchima C.A."/>
            <person name="Anderluh G."/>
            <person name="Asadollahi M."/>
            <person name="Askin M."/>
            <person name="Barry K."/>
            <person name="Battaglia E."/>
            <person name="Bayram O."/>
            <person name="Benocci T."/>
            <person name="Braus-Stromeyer S.A."/>
            <person name="Caldana C."/>
            <person name="Canovas D."/>
            <person name="Cerqueira G.C."/>
            <person name="Chen F."/>
            <person name="Chen W."/>
            <person name="Choi C."/>
            <person name="Clum A."/>
            <person name="Dos Santos R.A."/>
            <person name="Damasio A.R."/>
            <person name="Diallinas G."/>
            <person name="Emri T."/>
            <person name="Fekete E."/>
            <person name="Flipphi M."/>
            <person name="Freyberg S."/>
            <person name="Gallo A."/>
            <person name="Gournas C."/>
            <person name="Habgood R."/>
            <person name="Hainaut M."/>
            <person name="Harispe M.L."/>
            <person name="Henrissat B."/>
            <person name="Hilden K.S."/>
            <person name="Hope R."/>
            <person name="Hossain A."/>
            <person name="Karabika E."/>
            <person name="Karaffa L."/>
            <person name="Karanyi Z."/>
            <person name="Krasevec N."/>
            <person name="Kuo A."/>
            <person name="Kusch H."/>
            <person name="LaButti K."/>
            <person name="Lagendijk E.L."/>
            <person name="Lapidus A."/>
            <person name="Levasseur A."/>
            <person name="Lindquist E."/>
            <person name="Lipzen A."/>
            <person name="Logrieco A.F."/>
            <person name="MacCabe A."/>
            <person name="Maekelae M.R."/>
            <person name="Malavazi I."/>
            <person name="Melin P."/>
            <person name="Meyer V."/>
            <person name="Mielnichuk N."/>
            <person name="Miskei M."/>
            <person name="Molnar A.P."/>
            <person name="Mule G."/>
            <person name="Ngan C.Y."/>
            <person name="Orejas M."/>
            <person name="Orosz E."/>
            <person name="Ouedraogo J.P."/>
            <person name="Overkamp K.M."/>
            <person name="Park H.-S."/>
            <person name="Perrone G."/>
            <person name="Piumi F."/>
            <person name="Punt P.J."/>
            <person name="Ram A.F."/>
            <person name="Ramon A."/>
            <person name="Rauscher S."/>
            <person name="Record E."/>
            <person name="Riano-Pachon D.M."/>
            <person name="Robert V."/>
            <person name="Roehrig J."/>
            <person name="Ruller R."/>
            <person name="Salamov A."/>
            <person name="Salih N.S."/>
            <person name="Samson R.A."/>
            <person name="Sandor E."/>
            <person name="Sanguinetti M."/>
            <person name="Schuetze T."/>
            <person name="Sepcic K."/>
            <person name="Shelest E."/>
            <person name="Sherlock G."/>
            <person name="Sophianopoulou V."/>
            <person name="Squina F.M."/>
            <person name="Sun H."/>
            <person name="Susca A."/>
            <person name="Todd R.B."/>
            <person name="Tsang A."/>
            <person name="Unkles S.E."/>
            <person name="van de Wiele N."/>
            <person name="van Rossen-Uffink D."/>
            <person name="Oliveira J.V."/>
            <person name="Vesth T.C."/>
            <person name="Visser J."/>
            <person name="Yu J.-H."/>
            <person name="Zhou M."/>
            <person name="Andersen M.R."/>
            <person name="Archer D.B."/>
            <person name="Baker S.E."/>
            <person name="Benoit I."/>
            <person name="Brakhage A.A."/>
            <person name="Braus G.H."/>
            <person name="Fischer R."/>
            <person name="Frisvad J.C."/>
            <person name="Goldman G.H."/>
            <person name="Houbraken J."/>
            <person name="Oakley B."/>
            <person name="Pocsi I."/>
            <person name="Scazzocchio C."/>
            <person name="Seiboth B."/>
            <person name="vanKuyk P.A."/>
            <person name="Wortman J."/>
            <person name="Dyer P.S."/>
            <person name="Grigoriev I.V."/>
        </authorList>
    </citation>
    <scope>NUCLEOTIDE SEQUENCE [LARGE SCALE GENOMIC DNA]</scope>
    <source>
        <strain evidence="4">CBS 106.47</strain>
    </source>
</reference>
<dbReference type="Proteomes" id="UP000184063">
    <property type="component" value="Unassembled WGS sequence"/>
</dbReference>
<evidence type="ECO:0000256" key="1">
    <source>
        <dbReference type="SAM" id="Coils"/>
    </source>
</evidence>
<feature type="compositionally biased region" description="Low complexity" evidence="2">
    <location>
        <begin position="25"/>
        <end position="36"/>
    </location>
</feature>
<proteinExistence type="predicted"/>
<evidence type="ECO:0000313" key="4">
    <source>
        <dbReference type="Proteomes" id="UP000184063"/>
    </source>
</evidence>
<dbReference type="EMBL" id="KV878240">
    <property type="protein sequence ID" value="OJZ87150.1"/>
    <property type="molecule type" value="Genomic_DNA"/>
</dbReference>
<feature type="coiled-coil region" evidence="1">
    <location>
        <begin position="246"/>
        <end position="294"/>
    </location>
</feature>
<dbReference type="AlphaFoldDB" id="A0A1M3TK13"/>
<organism evidence="3 4">
    <name type="scientific">Aspergillus luchuensis (strain CBS 106.47)</name>
    <dbReference type="NCBI Taxonomy" id="1137211"/>
    <lineage>
        <taxon>Eukaryota</taxon>
        <taxon>Fungi</taxon>
        <taxon>Dikarya</taxon>
        <taxon>Ascomycota</taxon>
        <taxon>Pezizomycotina</taxon>
        <taxon>Eurotiomycetes</taxon>
        <taxon>Eurotiomycetidae</taxon>
        <taxon>Eurotiales</taxon>
        <taxon>Aspergillaceae</taxon>
        <taxon>Aspergillus</taxon>
        <taxon>Aspergillus subgen. Circumdati</taxon>
    </lineage>
</organism>
<feature type="region of interest" description="Disordered" evidence="2">
    <location>
        <begin position="25"/>
        <end position="79"/>
    </location>
</feature>